<dbReference type="Gene3D" id="1.25.40.90">
    <property type="match status" value="1"/>
</dbReference>
<sequence>MDSLGKKLSNLGLHDIRNAARFAQNVIVQYEPYQIDIRRATNTDSWGPTPKHLAKVMRHRYEVTMFLMTEYTLKRLVDHMAKRPKNVYEKARKQYVNYGNEWRVVLKCLILIEYFLMRSERGKELEQVLACLQTHKHILTKETMQYRVDFSSDGKMELHERGIKKKCENIIQLMEDSNYLKRERSKTAENATKIVSGSIGSRPESLYNDISISADSIADSSSSIDDMDDFEYEPQPMGHRERRSSAVDKQRRQRREMLRERIRNSEYQRKAATQQEPEVDLLDLDDAPAPSNNNNSNTNSNNNNTHNMNHNNGNSNTPLAGFDDDEDDDDDFGDFQSEKSPVPALPHSSSSAGAAAAAAGQGSSSNINANSTLNDLLDFGGSSNTTTTPVNVSINSNNNNAKHDAFADLFSMSKSQI</sequence>
<feature type="region of interest" description="Disordered" evidence="1">
    <location>
        <begin position="218"/>
        <end position="254"/>
    </location>
</feature>
<feature type="compositionally biased region" description="Acidic residues" evidence="1">
    <location>
        <begin position="322"/>
        <end position="333"/>
    </location>
</feature>
<dbReference type="Pfam" id="PF01417">
    <property type="entry name" value="ENTH"/>
    <property type="match status" value="1"/>
</dbReference>
<organism evidence="3 4">
    <name type="scientific">Kluyveromyces marxianus</name>
    <name type="common">Yeast</name>
    <name type="synonym">Candida kefyr</name>
    <dbReference type="NCBI Taxonomy" id="4911"/>
    <lineage>
        <taxon>Eukaryota</taxon>
        <taxon>Fungi</taxon>
        <taxon>Dikarya</taxon>
        <taxon>Ascomycota</taxon>
        <taxon>Saccharomycotina</taxon>
        <taxon>Saccharomycetes</taxon>
        <taxon>Saccharomycetales</taxon>
        <taxon>Saccharomycetaceae</taxon>
        <taxon>Kluyveromyces</taxon>
    </lineage>
</organism>
<feature type="domain" description="ENTH" evidence="2">
    <location>
        <begin position="25"/>
        <end position="184"/>
    </location>
</feature>
<accession>A0ABX6EYP1</accession>
<protein>
    <submittedName>
        <fullName evidence="3">Epsin-like protein</fullName>
    </submittedName>
</protein>
<evidence type="ECO:0000313" key="3">
    <source>
        <dbReference type="EMBL" id="QGN16869.1"/>
    </source>
</evidence>
<dbReference type="InterPro" id="IPR008942">
    <property type="entry name" value="ENTH_VHS"/>
</dbReference>
<name>A0ABX6EYP1_KLUMA</name>
<evidence type="ECO:0000259" key="2">
    <source>
        <dbReference type="PROSITE" id="PS50942"/>
    </source>
</evidence>
<dbReference type="InterPro" id="IPR013809">
    <property type="entry name" value="ENTH"/>
</dbReference>
<dbReference type="EMBL" id="CP015058">
    <property type="protein sequence ID" value="QGN16869.1"/>
    <property type="molecule type" value="Genomic_DNA"/>
</dbReference>
<proteinExistence type="predicted"/>
<feature type="compositionally biased region" description="Basic and acidic residues" evidence="1">
    <location>
        <begin position="259"/>
        <end position="269"/>
    </location>
</feature>
<evidence type="ECO:0000256" key="1">
    <source>
        <dbReference type="SAM" id="MobiDB-lite"/>
    </source>
</evidence>
<feature type="region of interest" description="Disordered" evidence="1">
    <location>
        <begin position="283"/>
        <end position="364"/>
    </location>
</feature>
<dbReference type="SMART" id="SM00273">
    <property type="entry name" value="ENTH"/>
    <property type="match status" value="1"/>
</dbReference>
<evidence type="ECO:0000313" key="4">
    <source>
        <dbReference type="Proteomes" id="UP000422736"/>
    </source>
</evidence>
<dbReference type="Proteomes" id="UP000422736">
    <property type="component" value="Chromosome 5"/>
</dbReference>
<feature type="region of interest" description="Disordered" evidence="1">
    <location>
        <begin position="259"/>
        <end position="278"/>
    </location>
</feature>
<dbReference type="PROSITE" id="PS50942">
    <property type="entry name" value="ENTH"/>
    <property type="match status" value="1"/>
</dbReference>
<dbReference type="PANTHER" id="PTHR12276">
    <property type="entry name" value="EPSIN/ENT-RELATED"/>
    <property type="match status" value="1"/>
</dbReference>
<keyword evidence="4" id="KW-1185">Reference proteome</keyword>
<feature type="compositionally biased region" description="Low complexity" evidence="1">
    <location>
        <begin position="348"/>
        <end position="364"/>
    </location>
</feature>
<gene>
    <name evidence="3" type="primary">ENT5</name>
    <name evidence="3" type="ORF">FIM1_3595</name>
</gene>
<dbReference type="SUPFAM" id="SSF48464">
    <property type="entry name" value="ENTH/VHS domain"/>
    <property type="match status" value="1"/>
</dbReference>
<feature type="compositionally biased region" description="Basic and acidic residues" evidence="1">
    <location>
        <begin position="243"/>
        <end position="254"/>
    </location>
</feature>
<feature type="compositionally biased region" description="Low complexity" evidence="1">
    <location>
        <begin position="291"/>
        <end position="317"/>
    </location>
</feature>
<dbReference type="PANTHER" id="PTHR12276:SF5">
    <property type="entry name" value="EPSIN-5"/>
    <property type="match status" value="1"/>
</dbReference>
<reference evidence="3 4" key="1">
    <citation type="submission" date="2016-03" db="EMBL/GenBank/DDBJ databases">
        <title>How can Kluyveromyces marxianus grow so fast - potential evolutionary course in Saccharomyces Complex revealed by comparative genomics.</title>
        <authorList>
            <person name="Mo W."/>
            <person name="Lu W."/>
            <person name="Yang X."/>
            <person name="Qi J."/>
            <person name="Lv H."/>
        </authorList>
    </citation>
    <scope>NUCLEOTIDE SEQUENCE [LARGE SCALE GENOMIC DNA]</scope>
    <source>
        <strain evidence="3 4">FIM1</strain>
    </source>
</reference>